<comment type="subcellular location">
    <subcellularLocation>
        <location evidence="1">Membrane</location>
        <topology evidence="1">Single-pass membrane protein</topology>
    </subcellularLocation>
    <subcellularLocation>
        <location evidence="10">Plastid</location>
        <location evidence="10">Chloroplast thylakoid membrane</location>
        <topology evidence="10">Single-pass membrane protein</topology>
    </subcellularLocation>
</comment>
<dbReference type="GO" id="GO:0009535">
    <property type="term" value="C:chloroplast thylakoid membrane"/>
    <property type="evidence" value="ECO:0007669"/>
    <property type="project" value="UniProtKB-SubCell"/>
</dbReference>
<keyword evidence="6 10" id="KW-0793">Thylakoid</keyword>
<dbReference type="GeneID" id="19523738"/>
<dbReference type="EMBL" id="KJ461680">
    <property type="protein sequence ID" value="AHZ10966.1"/>
    <property type="molecule type" value="Genomic_DNA"/>
</dbReference>
<evidence type="ECO:0000313" key="11">
    <source>
        <dbReference type="EMBL" id="AHZ10966.1"/>
    </source>
</evidence>
<evidence type="ECO:0000256" key="2">
    <source>
        <dbReference type="ARBA" id="ARBA00022448"/>
    </source>
</evidence>
<proteinExistence type="inferred from homology"/>
<evidence type="ECO:0000256" key="6">
    <source>
        <dbReference type="ARBA" id="ARBA00023078"/>
    </source>
</evidence>
<gene>
    <name evidence="10 11" type="primary">petL</name>
</gene>
<comment type="subunit">
    <text evidence="9 10">The 4 large subunits of the cytochrome b6-f complex are cytochrome b6, subunit IV (17 kDa polypeptide, PetD), cytochrome f and the Rieske protein, while the 4 small subunits are PetG, PetL, PetM and PetN. The complex functions as a dimer.</text>
</comment>
<keyword evidence="3 10" id="KW-0812">Transmembrane</keyword>
<dbReference type="RefSeq" id="YP_009033584.1">
    <property type="nucleotide sequence ID" value="NC_024167.1"/>
</dbReference>
<dbReference type="Pfam" id="PF05115">
    <property type="entry name" value="PetL"/>
    <property type="match status" value="1"/>
</dbReference>
<dbReference type="GO" id="GO:0015979">
    <property type="term" value="P:photosynthesis"/>
    <property type="evidence" value="ECO:0007669"/>
    <property type="project" value="UniProtKB-KW"/>
</dbReference>
<sequence>MPTIFVYFGLLFAVLGFALVLLLGLSKIQLI</sequence>
<evidence type="ECO:0000256" key="4">
    <source>
        <dbReference type="ARBA" id="ARBA00022982"/>
    </source>
</evidence>
<keyword evidence="10" id="KW-0602">Photosynthesis</keyword>
<comment type="similarity">
    <text evidence="10">Belongs to the PetL family.</text>
</comment>
<keyword evidence="11" id="KW-0150">Chloroplast</keyword>
<dbReference type="AlphaFoldDB" id="A0A024B413"/>
<evidence type="ECO:0000256" key="1">
    <source>
        <dbReference type="ARBA" id="ARBA00004167"/>
    </source>
</evidence>
<evidence type="ECO:0000256" key="3">
    <source>
        <dbReference type="ARBA" id="ARBA00022692"/>
    </source>
</evidence>
<dbReference type="GO" id="GO:0009055">
    <property type="term" value="F:electron transfer activity"/>
    <property type="evidence" value="ECO:0007669"/>
    <property type="project" value="InterPro"/>
</dbReference>
<keyword evidence="7 10" id="KW-0472">Membrane</keyword>
<organism evidence="11">
    <name type="scientific">Klebsormidium flaccidum</name>
    <name type="common">Filamentous green alga</name>
    <name type="synonym">Ulothrix flaccida</name>
    <dbReference type="NCBI Taxonomy" id="3175"/>
    <lineage>
        <taxon>Eukaryota</taxon>
        <taxon>Viridiplantae</taxon>
        <taxon>Streptophyta</taxon>
        <taxon>Klebsormidiophyceae</taxon>
        <taxon>Klebsormidiales</taxon>
        <taxon>Klebsormidiaceae</taxon>
        <taxon>Klebsormidium</taxon>
    </lineage>
</organism>
<keyword evidence="2 10" id="KW-0813">Transport</keyword>
<evidence type="ECO:0000256" key="9">
    <source>
        <dbReference type="ARBA" id="ARBA00025834"/>
    </source>
</evidence>
<keyword evidence="11" id="KW-0934">Plastid</keyword>
<feature type="transmembrane region" description="Helical" evidence="10">
    <location>
        <begin position="6"/>
        <end position="25"/>
    </location>
</feature>
<dbReference type="InterPro" id="IPR007802">
    <property type="entry name" value="Cyt_b6/f_cplx_su6"/>
</dbReference>
<evidence type="ECO:0000256" key="7">
    <source>
        <dbReference type="ARBA" id="ARBA00023136"/>
    </source>
</evidence>
<evidence type="ECO:0000256" key="8">
    <source>
        <dbReference type="ARBA" id="ARBA00025197"/>
    </source>
</evidence>
<evidence type="ECO:0000256" key="5">
    <source>
        <dbReference type="ARBA" id="ARBA00022989"/>
    </source>
</evidence>
<dbReference type="HAMAP" id="MF_00433">
    <property type="entry name" value="Cytb6_f_PetL"/>
    <property type="match status" value="1"/>
</dbReference>
<accession>A0A024B413</accession>
<dbReference type="GO" id="GO:0009512">
    <property type="term" value="C:cytochrome b6f complex"/>
    <property type="evidence" value="ECO:0007669"/>
    <property type="project" value="InterPro"/>
</dbReference>
<keyword evidence="4 10" id="KW-0249">Electron transport</keyword>
<reference evidence="11" key="1">
    <citation type="journal article" date="2014" name="Genome Biol. Evol.">
        <title>Analyses of charophyte chloroplast genomes help characterize the ancestral chloroplast genome of land plants.</title>
        <authorList>
            <person name="Civan P."/>
            <person name="Foster P.G."/>
            <person name="Embley M.T."/>
            <person name="Seneca A."/>
            <person name="Cox C.J."/>
        </authorList>
    </citation>
    <scope>NUCLEOTIDE SEQUENCE</scope>
</reference>
<comment type="function">
    <text evidence="8 10">Component of the cytochrome b6-f complex, which mediates electron transfer between photosystem II (PSII) and photosystem I (PSI), cyclic electron flow around PSI, and state transitions. PetL is important for photoautotrophic growth as well as for electron transfer efficiency and stability of the cytochrome b6-f complex.</text>
</comment>
<geneLocation type="chloroplast" evidence="11"/>
<protein>
    <recommendedName>
        <fullName evidence="10">Cytochrome b6-f complex subunit 6</fullName>
    </recommendedName>
    <alternativeName>
        <fullName evidence="10">Cytochrome b6-f complex subunit PetL</fullName>
    </alternativeName>
    <alternativeName>
        <fullName evidence="10">Cytochrome b6-f complex subunit VI</fullName>
    </alternativeName>
</protein>
<keyword evidence="5 10" id="KW-1133">Transmembrane helix</keyword>
<name>A0A024B413_KLEFL</name>
<evidence type="ECO:0000256" key="10">
    <source>
        <dbReference type="HAMAP-Rule" id="MF_00433"/>
    </source>
</evidence>